<reference evidence="1 2" key="1">
    <citation type="submission" date="2015-03" db="EMBL/GenBank/DDBJ databases">
        <title>Genome sequencing of Methylobacterium aquaticum DSM16371 type strain.</title>
        <authorList>
            <person name="Chaudhry V."/>
            <person name="Patil P.B."/>
        </authorList>
    </citation>
    <scope>NUCLEOTIDE SEQUENCE [LARGE SCALE GENOMIC DNA]</scope>
    <source>
        <strain evidence="1 2">DSM 16371</strain>
    </source>
</reference>
<dbReference type="Proteomes" id="UP000035929">
    <property type="component" value="Unassembled WGS sequence"/>
</dbReference>
<dbReference type="PATRIC" id="fig|270351.6.peg.4360"/>
<sequence>MLLSAPALAAPLAGEAGGSRSGLFNRRYCEIISVSRSGLRAVATVYNTIGFNDCPAAAWTGIDKKAATTQLGADGIDLNGPRYWLIDGIAGKGISATGKTIAVNGITMAERATLDLSLTQVMGGKPLYTPTEVKRDTVFTFRAGKPVFELTDPDGHVYRMQSYSQIVNTTQTLDDLAGLGTRLKLPRGWTYATHVLSKDEDLVATGVAHVLQDDFLNTYQRLPAKQ</sequence>
<gene>
    <name evidence="1" type="ORF">VP06_03670</name>
</gene>
<evidence type="ECO:0000313" key="2">
    <source>
        <dbReference type="Proteomes" id="UP000035929"/>
    </source>
</evidence>
<name>A0A0J6T1H2_9HYPH</name>
<proteinExistence type="predicted"/>
<dbReference type="AlphaFoldDB" id="A0A0J6T1H2"/>
<protein>
    <submittedName>
        <fullName evidence="1">Uncharacterized protein</fullName>
    </submittedName>
</protein>
<evidence type="ECO:0000313" key="1">
    <source>
        <dbReference type="EMBL" id="KMO39687.1"/>
    </source>
</evidence>
<dbReference type="EMBL" id="LABX01000029">
    <property type="protein sequence ID" value="KMO39687.1"/>
    <property type="molecule type" value="Genomic_DNA"/>
</dbReference>
<accession>A0A0J6T1H2</accession>
<comment type="caution">
    <text evidence="1">The sequence shown here is derived from an EMBL/GenBank/DDBJ whole genome shotgun (WGS) entry which is preliminary data.</text>
</comment>
<organism evidence="1 2">
    <name type="scientific">Methylobacterium aquaticum</name>
    <dbReference type="NCBI Taxonomy" id="270351"/>
    <lineage>
        <taxon>Bacteria</taxon>
        <taxon>Pseudomonadati</taxon>
        <taxon>Pseudomonadota</taxon>
        <taxon>Alphaproteobacteria</taxon>
        <taxon>Hyphomicrobiales</taxon>
        <taxon>Methylobacteriaceae</taxon>
        <taxon>Methylobacterium</taxon>
    </lineage>
</organism>